<accession>H6SMM4</accession>
<dbReference type="RefSeq" id="WP_014415790.1">
    <property type="nucleotide sequence ID" value="NC_017059.1"/>
</dbReference>
<sequence>MSITFSTRDGSPWTPKYLMGINGELCIGCGRCFKVCGHDVLELKGINEDGEECDPYDDDEEILRKVMTLAHEGKCIGCEACAKVCGTNAQAHAPA</sequence>
<dbReference type="STRING" id="1150469.RSPPHO_02533"/>
<organism evidence="13 14">
    <name type="scientific">Pararhodospirillum photometricum DSM 122</name>
    <dbReference type="NCBI Taxonomy" id="1150469"/>
    <lineage>
        <taxon>Bacteria</taxon>
        <taxon>Pseudomonadati</taxon>
        <taxon>Pseudomonadota</taxon>
        <taxon>Alphaproteobacteria</taxon>
        <taxon>Rhodospirillales</taxon>
        <taxon>Rhodospirillaceae</taxon>
        <taxon>Pararhodospirillum</taxon>
    </lineage>
</organism>
<dbReference type="GO" id="GO:0046872">
    <property type="term" value="F:metal ion binding"/>
    <property type="evidence" value="ECO:0007669"/>
    <property type="project" value="UniProtKB-KW"/>
</dbReference>
<dbReference type="Gene3D" id="3.30.70.20">
    <property type="match status" value="1"/>
</dbReference>
<evidence type="ECO:0000256" key="4">
    <source>
        <dbReference type="ARBA" id="ARBA00022485"/>
    </source>
</evidence>
<protein>
    <recommendedName>
        <fullName evidence="11">Ferredoxin III</fullName>
    </recommendedName>
</protein>
<dbReference type="PROSITE" id="PS51379">
    <property type="entry name" value="4FE4S_FER_2"/>
    <property type="match status" value="2"/>
</dbReference>
<keyword evidence="6" id="KW-0677">Repeat</keyword>
<dbReference type="PROSITE" id="PS00198">
    <property type="entry name" value="4FE4S_FER_1"/>
    <property type="match status" value="1"/>
</dbReference>
<evidence type="ECO:0000256" key="3">
    <source>
        <dbReference type="ARBA" id="ARBA00022448"/>
    </source>
</evidence>
<dbReference type="GO" id="GO:0051539">
    <property type="term" value="F:4 iron, 4 sulfur cluster binding"/>
    <property type="evidence" value="ECO:0007669"/>
    <property type="project" value="UniProtKB-KW"/>
</dbReference>
<keyword evidence="14" id="KW-1185">Reference proteome</keyword>
<reference evidence="13 14" key="1">
    <citation type="submission" date="2012-02" db="EMBL/GenBank/DDBJ databases">
        <title>Shotgun genome sequence of Phaeospirillum photometricum DSM 122.</title>
        <authorList>
            <person name="Duquesne K."/>
            <person name="Sturgis J."/>
        </authorList>
    </citation>
    <scope>NUCLEOTIDE SEQUENCE [LARGE SCALE GENOMIC DNA]</scope>
    <source>
        <strain evidence="14">DSM122</strain>
    </source>
</reference>
<dbReference type="InterPro" id="IPR017900">
    <property type="entry name" value="4Fe4S_Fe_S_CS"/>
</dbReference>
<keyword evidence="5" id="KW-0479">Metal-binding</keyword>
<comment type="cofactor">
    <cofactor evidence="1">
        <name>[4Fe-4S] cluster</name>
        <dbReference type="ChEBI" id="CHEBI:49883"/>
    </cofactor>
</comment>
<evidence type="ECO:0000256" key="11">
    <source>
        <dbReference type="ARBA" id="ARBA00030616"/>
    </source>
</evidence>
<evidence type="ECO:0000256" key="5">
    <source>
        <dbReference type="ARBA" id="ARBA00022723"/>
    </source>
</evidence>
<dbReference type="NCBIfam" id="TIGR02936">
    <property type="entry name" value="fdxN_nitrog"/>
    <property type="match status" value="1"/>
</dbReference>
<keyword evidence="7" id="KW-0249">Electron transport</keyword>
<evidence type="ECO:0000256" key="1">
    <source>
        <dbReference type="ARBA" id="ARBA00001966"/>
    </source>
</evidence>
<dbReference type="Pfam" id="PF12838">
    <property type="entry name" value="Fer4_7"/>
    <property type="match status" value="1"/>
</dbReference>
<name>H6SMM4_PARPM</name>
<feature type="domain" description="4Fe-4S ferredoxin-type" evidence="12">
    <location>
        <begin position="17"/>
        <end position="46"/>
    </location>
</feature>
<proteinExistence type="predicted"/>
<dbReference type="InterPro" id="IPR014283">
    <property type="entry name" value="FdIII_4_nif"/>
</dbReference>
<evidence type="ECO:0000259" key="12">
    <source>
        <dbReference type="PROSITE" id="PS51379"/>
    </source>
</evidence>
<evidence type="ECO:0000256" key="9">
    <source>
        <dbReference type="ARBA" id="ARBA00023014"/>
    </source>
</evidence>
<feature type="domain" description="4Fe-4S ferredoxin-type" evidence="12">
    <location>
        <begin position="65"/>
        <end position="95"/>
    </location>
</feature>
<evidence type="ECO:0000256" key="10">
    <source>
        <dbReference type="ARBA" id="ARBA00023231"/>
    </source>
</evidence>
<dbReference type="eggNOG" id="COG1143">
    <property type="taxonomic scope" value="Bacteria"/>
</dbReference>
<comment type="function">
    <text evidence="2">Ferredoxins are iron-sulfur proteins that transfer electrons in a wide variety of metabolic reactions.</text>
</comment>
<dbReference type="AlphaFoldDB" id="H6SMM4"/>
<dbReference type="SUPFAM" id="SSF54862">
    <property type="entry name" value="4Fe-4S ferredoxins"/>
    <property type="match status" value="1"/>
</dbReference>
<keyword evidence="8" id="KW-0408">Iron</keyword>
<dbReference type="OrthoDB" id="9810688at2"/>
<keyword evidence="10" id="KW-0535">Nitrogen fixation</keyword>
<dbReference type="PANTHER" id="PTHR43687:SF1">
    <property type="entry name" value="FERREDOXIN III"/>
    <property type="match status" value="1"/>
</dbReference>
<evidence type="ECO:0000313" key="13">
    <source>
        <dbReference type="EMBL" id="CCG09159.1"/>
    </source>
</evidence>
<keyword evidence="3" id="KW-0813">Transport</keyword>
<dbReference type="InterPro" id="IPR050572">
    <property type="entry name" value="Fe-S_Ferredoxin"/>
</dbReference>
<dbReference type="KEGG" id="rpm:RSPPHO_02533"/>
<evidence type="ECO:0000256" key="7">
    <source>
        <dbReference type="ARBA" id="ARBA00022982"/>
    </source>
</evidence>
<dbReference type="PANTHER" id="PTHR43687">
    <property type="entry name" value="ADENYLYLSULFATE REDUCTASE, BETA SUBUNIT"/>
    <property type="match status" value="1"/>
</dbReference>
<evidence type="ECO:0000256" key="8">
    <source>
        <dbReference type="ARBA" id="ARBA00023004"/>
    </source>
</evidence>
<evidence type="ECO:0000313" key="14">
    <source>
        <dbReference type="Proteomes" id="UP000033220"/>
    </source>
</evidence>
<dbReference type="HOGENOM" id="CLU_155272_0_0_5"/>
<gene>
    <name evidence="13" type="ORF">RSPPHO_02533</name>
</gene>
<dbReference type="Proteomes" id="UP000033220">
    <property type="component" value="Chromosome DSM 122"/>
</dbReference>
<keyword evidence="4" id="KW-0004">4Fe-4S</keyword>
<dbReference type="PATRIC" id="fig|1150469.3.peg.2885"/>
<evidence type="ECO:0000256" key="6">
    <source>
        <dbReference type="ARBA" id="ARBA00022737"/>
    </source>
</evidence>
<dbReference type="EMBL" id="HE663493">
    <property type="protein sequence ID" value="CCG09159.1"/>
    <property type="molecule type" value="Genomic_DNA"/>
</dbReference>
<evidence type="ECO:0000256" key="2">
    <source>
        <dbReference type="ARBA" id="ARBA00003532"/>
    </source>
</evidence>
<keyword evidence="9" id="KW-0411">Iron-sulfur</keyword>
<dbReference type="InterPro" id="IPR017896">
    <property type="entry name" value="4Fe4S_Fe-S-bd"/>
</dbReference>